<evidence type="ECO:0000256" key="8">
    <source>
        <dbReference type="ARBA" id="ARBA00023264"/>
    </source>
</evidence>
<dbReference type="PANTHER" id="PTHR12714">
    <property type="entry name" value="PROTEIN-S ISOPRENYLCYSTEINE O-METHYLTRANSFERASE"/>
    <property type="match status" value="1"/>
</dbReference>
<keyword evidence="7" id="KW-0594">Phospholipid biosynthesis</keyword>
<keyword evidence="10" id="KW-1185">Reference proteome</keyword>
<name>A0AAV9IU02_CYACA</name>
<dbReference type="Pfam" id="PF04191">
    <property type="entry name" value="PEMT"/>
    <property type="match status" value="1"/>
</dbReference>
<evidence type="ECO:0000256" key="1">
    <source>
        <dbReference type="ARBA" id="ARBA00004127"/>
    </source>
</evidence>
<dbReference type="Gene3D" id="1.20.120.1630">
    <property type="match status" value="1"/>
</dbReference>
<protein>
    <recommendedName>
        <fullName evidence="11">Protein-S-isoprenylcysteine O-methyltransferase</fullName>
    </recommendedName>
</protein>
<dbReference type="GO" id="GO:0005783">
    <property type="term" value="C:endoplasmic reticulum"/>
    <property type="evidence" value="ECO:0007669"/>
    <property type="project" value="TreeGrafter"/>
</dbReference>
<evidence type="ECO:0000256" key="2">
    <source>
        <dbReference type="ARBA" id="ARBA00022516"/>
    </source>
</evidence>
<dbReference type="PANTHER" id="PTHR12714:SF26">
    <property type="entry name" value="ISOPRENYLCYSTEINE CARBOXYLMETHYLTRANSFERASE FAMILY PROTEIN"/>
    <property type="match status" value="1"/>
</dbReference>
<keyword evidence="5" id="KW-0443">Lipid metabolism</keyword>
<evidence type="ECO:0000313" key="10">
    <source>
        <dbReference type="Proteomes" id="UP001301350"/>
    </source>
</evidence>
<dbReference type="GO" id="GO:0008654">
    <property type="term" value="P:phospholipid biosynthetic process"/>
    <property type="evidence" value="ECO:0007669"/>
    <property type="project" value="UniProtKB-KW"/>
</dbReference>
<evidence type="ECO:0000256" key="7">
    <source>
        <dbReference type="ARBA" id="ARBA00023209"/>
    </source>
</evidence>
<accession>A0AAV9IU02</accession>
<evidence type="ECO:0000256" key="6">
    <source>
        <dbReference type="ARBA" id="ARBA00023136"/>
    </source>
</evidence>
<evidence type="ECO:0000313" key="9">
    <source>
        <dbReference type="EMBL" id="KAK4535590.1"/>
    </source>
</evidence>
<proteinExistence type="predicted"/>
<keyword evidence="4" id="KW-1133">Transmembrane helix</keyword>
<evidence type="ECO:0000256" key="4">
    <source>
        <dbReference type="ARBA" id="ARBA00022989"/>
    </source>
</evidence>
<dbReference type="AlphaFoldDB" id="A0AAV9IU02"/>
<keyword evidence="8" id="KW-1208">Phospholipid metabolism</keyword>
<dbReference type="InterPro" id="IPR007318">
    <property type="entry name" value="Phopholipid_MeTrfase"/>
</dbReference>
<gene>
    <name evidence="9" type="ORF">CDCA_CDCA05G1615</name>
</gene>
<evidence type="ECO:0008006" key="11">
    <source>
        <dbReference type="Google" id="ProtNLM"/>
    </source>
</evidence>
<dbReference type="Proteomes" id="UP001301350">
    <property type="component" value="Unassembled WGS sequence"/>
</dbReference>
<reference evidence="9 10" key="1">
    <citation type="submission" date="2022-07" db="EMBL/GenBank/DDBJ databases">
        <title>Genome-wide signatures of adaptation to extreme environments.</title>
        <authorList>
            <person name="Cho C.H."/>
            <person name="Yoon H.S."/>
        </authorList>
    </citation>
    <scope>NUCLEOTIDE SEQUENCE [LARGE SCALE GENOMIC DNA]</scope>
    <source>
        <strain evidence="9 10">DBV 063 E5</strain>
    </source>
</reference>
<keyword evidence="6" id="KW-0472">Membrane</keyword>
<dbReference type="EMBL" id="JANCYW010000005">
    <property type="protein sequence ID" value="KAK4535590.1"/>
    <property type="molecule type" value="Genomic_DNA"/>
</dbReference>
<evidence type="ECO:0000256" key="5">
    <source>
        <dbReference type="ARBA" id="ARBA00023098"/>
    </source>
</evidence>
<dbReference type="GO" id="GO:0004671">
    <property type="term" value="F:protein C-terminal S-isoprenylcysteine carboxyl O-methyltransferase activity"/>
    <property type="evidence" value="ECO:0007669"/>
    <property type="project" value="TreeGrafter"/>
</dbReference>
<comment type="caution">
    <text evidence="9">The sequence shown here is derived from an EMBL/GenBank/DDBJ whole genome shotgun (WGS) entry which is preliminary data.</text>
</comment>
<keyword evidence="2" id="KW-0444">Lipid biosynthesis</keyword>
<organism evidence="9 10">
    <name type="scientific">Cyanidium caldarium</name>
    <name type="common">Red alga</name>
    <dbReference type="NCBI Taxonomy" id="2771"/>
    <lineage>
        <taxon>Eukaryota</taxon>
        <taxon>Rhodophyta</taxon>
        <taxon>Bangiophyceae</taxon>
        <taxon>Cyanidiales</taxon>
        <taxon>Cyanidiaceae</taxon>
        <taxon>Cyanidium</taxon>
    </lineage>
</organism>
<keyword evidence="3" id="KW-0812">Transmembrane</keyword>
<evidence type="ECO:0000256" key="3">
    <source>
        <dbReference type="ARBA" id="ARBA00022692"/>
    </source>
</evidence>
<comment type="subcellular location">
    <subcellularLocation>
        <location evidence="1">Endomembrane system</location>
        <topology evidence="1">Multi-pass membrane protein</topology>
    </subcellularLocation>
</comment>
<sequence>MDARNTVCFVDSGAAAVAGVRCRSIGASRSATPTPPLLHVRGRRRSARWHMKQVSDPKKSAAVPAEEVKAGAQDAKAGADSAVSGLRDMADEVWHRVETLPDRVRERIESFDAKAFADDSLAFWKQVWNNTITGEWFNRGELYFAIQLGLLLLILRDPGALDPLVGFVLGPATLAVGLYVVVRGIVDLGAENLVPWLKPPNSARLKTDGMYALMRHPIYTGVVLTSLGYSAVTHSPERLVLTCALFYFLTRKAAEEEKYLLDKFGKDYEAYAATVKAFIPKVF</sequence>